<dbReference type="Proteomes" id="UP000184532">
    <property type="component" value="Unassembled WGS sequence"/>
</dbReference>
<dbReference type="EMBL" id="FQWL01000012">
    <property type="protein sequence ID" value="SHH10379.1"/>
    <property type="molecule type" value="Genomic_DNA"/>
</dbReference>
<dbReference type="Pfam" id="PF11751">
    <property type="entry name" value="PorP_SprF"/>
    <property type="match status" value="1"/>
</dbReference>
<dbReference type="RefSeq" id="WP_073182127.1">
    <property type="nucleotide sequence ID" value="NZ_FQWL01000012.1"/>
</dbReference>
<reference evidence="3" key="1">
    <citation type="submission" date="2016-11" db="EMBL/GenBank/DDBJ databases">
        <authorList>
            <person name="Varghese N."/>
            <person name="Submissions S."/>
        </authorList>
    </citation>
    <scope>NUCLEOTIDE SEQUENCE [LARGE SCALE GENOMIC DNA]</scope>
    <source>
        <strain evidence="3">DSM 22638</strain>
    </source>
</reference>
<keyword evidence="1" id="KW-0732">Signal</keyword>
<evidence type="ECO:0000256" key="1">
    <source>
        <dbReference type="SAM" id="SignalP"/>
    </source>
</evidence>
<evidence type="ECO:0000313" key="3">
    <source>
        <dbReference type="Proteomes" id="UP000184532"/>
    </source>
</evidence>
<gene>
    <name evidence="2" type="ORF">SAMN04488116_3552</name>
</gene>
<proteinExistence type="predicted"/>
<dbReference type="InterPro" id="IPR019861">
    <property type="entry name" value="PorP/SprF_Bacteroidetes"/>
</dbReference>
<name>A0A1M5Q9C6_9FLAO</name>
<accession>A0A1M5Q9C6</accession>
<dbReference type="NCBIfam" id="TIGR03519">
    <property type="entry name" value="T9SS_PorP_fam"/>
    <property type="match status" value="1"/>
</dbReference>
<organism evidence="2 3">
    <name type="scientific">Flagellimonas flava</name>
    <dbReference type="NCBI Taxonomy" id="570519"/>
    <lineage>
        <taxon>Bacteria</taxon>
        <taxon>Pseudomonadati</taxon>
        <taxon>Bacteroidota</taxon>
        <taxon>Flavobacteriia</taxon>
        <taxon>Flavobacteriales</taxon>
        <taxon>Flavobacteriaceae</taxon>
        <taxon>Flagellimonas</taxon>
    </lineage>
</organism>
<evidence type="ECO:0000313" key="2">
    <source>
        <dbReference type="EMBL" id="SHH10379.1"/>
    </source>
</evidence>
<protein>
    <submittedName>
        <fullName evidence="2">Type IX secretion system membrane protein, PorP/SprF family</fullName>
    </submittedName>
</protein>
<dbReference type="STRING" id="570519.SAMN04488116_3552"/>
<keyword evidence="3" id="KW-1185">Reference proteome</keyword>
<feature type="chain" id="PRO_5012364208" evidence="1">
    <location>
        <begin position="22"/>
        <end position="302"/>
    </location>
</feature>
<feature type="signal peptide" evidence="1">
    <location>
        <begin position="1"/>
        <end position="21"/>
    </location>
</feature>
<dbReference type="OrthoDB" id="1114455at2"/>
<sequence>MKALSKLILFFLVLTGTTSIAQQLPQFTQYMFNTISVNPAYAGSRESINMTALHRNQWAGLDGNPTTSTFSFHTPLNNERVGLGLSYITDQLGFENTNYVYGDFSYTIPVSAMARLSFGLKAGFTNYRLQNPDLNDPFFNANFNSWKPNFGAGVYLSTDRWYAGISSPRILNTDLNEGEFEALERNSYYAIGGLVLDLSLDIKFRPAVITKFTNGAPSTYDITSSFLFYEKVWVGASYRFNDASNFGAFLDFQLSKDLRIGYAYDLPTSTIRPYTGGTHEAILIFEPRLSKKTNLYKSPRYF</sequence>
<dbReference type="AlphaFoldDB" id="A0A1M5Q9C6"/>